<dbReference type="EMBL" id="SRRZ01000125">
    <property type="protein sequence ID" value="NQE37361.1"/>
    <property type="molecule type" value="Genomic_DNA"/>
</dbReference>
<dbReference type="Gene3D" id="3.20.180.10">
    <property type="entry name" value="PNP-oxidase-like"/>
    <property type="match status" value="1"/>
</dbReference>
<reference evidence="2 3" key="1">
    <citation type="journal article" date="2020" name="Sci. Rep.">
        <title>A novel cyanobacterial geosmin producer, revising GeoA distribution and dispersion patterns in Bacteria.</title>
        <authorList>
            <person name="Churro C."/>
            <person name="Semedo-Aguiar A.P."/>
            <person name="Silva A.D."/>
            <person name="Pereira-Leal J.B."/>
            <person name="Leite R.B."/>
        </authorList>
    </citation>
    <scope>NUCLEOTIDE SEQUENCE [LARGE SCALE GENOMIC DNA]</scope>
    <source>
        <strain evidence="2 3">IPMA8</strain>
    </source>
</reference>
<accession>A0ABX2D3Y5</accession>
<evidence type="ECO:0000313" key="2">
    <source>
        <dbReference type="EMBL" id="NQE37361.1"/>
    </source>
</evidence>
<dbReference type="InterPro" id="IPR037119">
    <property type="entry name" value="Haem_oxidase_HugZ-like_sf"/>
</dbReference>
<dbReference type="Proteomes" id="UP000702425">
    <property type="component" value="Unassembled WGS sequence"/>
</dbReference>
<sequence>MSEPFSTEISDRICTHMNEDHASAVVLYAQAFGDQPQATEAQMLAIDANGMDLTAKVNDETVPVRVKFYRTLKDAEDAHHTLIEMVKQARKVAK</sequence>
<keyword evidence="3" id="KW-1185">Reference proteome</keyword>
<evidence type="ECO:0000313" key="3">
    <source>
        <dbReference type="Proteomes" id="UP000702425"/>
    </source>
</evidence>
<protein>
    <recommendedName>
        <fullName evidence="1">DUF2470 domain-containing protein</fullName>
    </recommendedName>
</protein>
<dbReference type="SUPFAM" id="SSF50475">
    <property type="entry name" value="FMN-binding split barrel"/>
    <property type="match status" value="1"/>
</dbReference>
<name>A0ABX2D3Y5_9CYAN</name>
<dbReference type="Pfam" id="PF10615">
    <property type="entry name" value="DUF2470"/>
    <property type="match status" value="1"/>
</dbReference>
<proteinExistence type="predicted"/>
<organism evidence="2 3">
    <name type="scientific">Microcoleus asticus IPMA8</name>
    <dbReference type="NCBI Taxonomy" id="2563858"/>
    <lineage>
        <taxon>Bacteria</taxon>
        <taxon>Bacillati</taxon>
        <taxon>Cyanobacteriota</taxon>
        <taxon>Cyanophyceae</taxon>
        <taxon>Oscillatoriophycideae</taxon>
        <taxon>Oscillatoriales</taxon>
        <taxon>Microcoleaceae</taxon>
        <taxon>Microcoleus</taxon>
        <taxon>Microcoleus asticus</taxon>
    </lineage>
</organism>
<comment type="caution">
    <text evidence="2">The sequence shown here is derived from an EMBL/GenBank/DDBJ whole genome shotgun (WGS) entry which is preliminary data.</text>
</comment>
<evidence type="ECO:0000259" key="1">
    <source>
        <dbReference type="Pfam" id="PF10615"/>
    </source>
</evidence>
<dbReference type="InterPro" id="IPR019595">
    <property type="entry name" value="DUF2470"/>
</dbReference>
<feature type="domain" description="DUF2470" evidence="1">
    <location>
        <begin position="10"/>
        <end position="85"/>
    </location>
</feature>
<gene>
    <name evidence="2" type="ORF">E5S67_05132</name>
</gene>